<dbReference type="PROSITE" id="PS50102">
    <property type="entry name" value="RRM"/>
    <property type="match status" value="2"/>
</dbReference>
<keyword evidence="10" id="KW-1185">Reference proteome</keyword>
<evidence type="ECO:0000256" key="4">
    <source>
        <dbReference type="ARBA" id="ARBA00023187"/>
    </source>
</evidence>
<dbReference type="Gene3D" id="3.30.70.330">
    <property type="match status" value="2"/>
</dbReference>
<protein>
    <submittedName>
        <fullName evidence="9">RNA-binding protein</fullName>
    </submittedName>
</protein>
<dbReference type="AlphaFoldDB" id="A0A1J4JZJ8"/>
<dbReference type="GO" id="GO:0005634">
    <property type="term" value="C:nucleus"/>
    <property type="evidence" value="ECO:0007669"/>
    <property type="project" value="UniProtKB-SubCell"/>
</dbReference>
<keyword evidence="3 6" id="KW-0694">RNA-binding</keyword>
<evidence type="ECO:0000256" key="2">
    <source>
        <dbReference type="ARBA" id="ARBA00022664"/>
    </source>
</evidence>
<evidence type="ECO:0000313" key="9">
    <source>
        <dbReference type="EMBL" id="OHT04585.1"/>
    </source>
</evidence>
<feature type="domain" description="RRM" evidence="8">
    <location>
        <begin position="4"/>
        <end position="83"/>
    </location>
</feature>
<feature type="compositionally biased region" description="Basic residues" evidence="7">
    <location>
        <begin position="172"/>
        <end position="186"/>
    </location>
</feature>
<dbReference type="InterPro" id="IPR000504">
    <property type="entry name" value="RRM_dom"/>
</dbReference>
<organism evidence="9 10">
    <name type="scientific">Tritrichomonas foetus</name>
    <dbReference type="NCBI Taxonomy" id="1144522"/>
    <lineage>
        <taxon>Eukaryota</taxon>
        <taxon>Metamonada</taxon>
        <taxon>Parabasalia</taxon>
        <taxon>Tritrichomonadida</taxon>
        <taxon>Tritrichomonadidae</taxon>
        <taxon>Tritrichomonas</taxon>
    </lineage>
</organism>
<dbReference type="OrthoDB" id="1875751at2759"/>
<dbReference type="GO" id="GO:0008380">
    <property type="term" value="P:RNA splicing"/>
    <property type="evidence" value="ECO:0007669"/>
    <property type="project" value="UniProtKB-KW"/>
</dbReference>
<dbReference type="Proteomes" id="UP000179807">
    <property type="component" value="Unassembled WGS sequence"/>
</dbReference>
<dbReference type="GO" id="GO:0006397">
    <property type="term" value="P:mRNA processing"/>
    <property type="evidence" value="ECO:0007669"/>
    <property type="project" value="UniProtKB-KW"/>
</dbReference>
<dbReference type="RefSeq" id="XP_068357721.1">
    <property type="nucleotide sequence ID" value="XM_068505849.1"/>
</dbReference>
<keyword evidence="2" id="KW-0507">mRNA processing</keyword>
<evidence type="ECO:0000256" key="5">
    <source>
        <dbReference type="ARBA" id="ARBA00023242"/>
    </source>
</evidence>
<evidence type="ECO:0000256" key="7">
    <source>
        <dbReference type="SAM" id="MobiDB-lite"/>
    </source>
</evidence>
<dbReference type="GeneID" id="94840553"/>
<dbReference type="PANTHER" id="PTHR48028:SF4">
    <property type="entry name" value="SC35-LIKE SPLICING FACTOR"/>
    <property type="match status" value="1"/>
</dbReference>
<evidence type="ECO:0000256" key="6">
    <source>
        <dbReference type="PROSITE-ProRule" id="PRU00176"/>
    </source>
</evidence>
<keyword evidence="4" id="KW-0508">mRNA splicing</keyword>
<gene>
    <name evidence="9" type="ORF">TRFO_27914</name>
</gene>
<dbReference type="GO" id="GO:0003723">
    <property type="term" value="F:RNA binding"/>
    <property type="evidence" value="ECO:0007669"/>
    <property type="project" value="UniProtKB-UniRule"/>
</dbReference>
<sequence>MSNKTIFVSNISYSHTAKELGDYFTKFGAISDARILSERFRGKLLSRGIGFVEFKDDAGFTAAVNEKNHQLGTRNLRVSPARPKVERKRDAAFLAGIPAGTTVDDIKEAFKEYHACDARIVRENSPNRRGFAFVQFPTSEDQSNAVKNNRTIKLKGEESHVRFAHGDFGAKPLRRRFRRRSVRRAPRSNQPAQNA</sequence>
<keyword evidence="5" id="KW-0539">Nucleus</keyword>
<dbReference type="InterPro" id="IPR035979">
    <property type="entry name" value="RBD_domain_sf"/>
</dbReference>
<dbReference type="Pfam" id="PF00076">
    <property type="entry name" value="RRM_1"/>
    <property type="match status" value="2"/>
</dbReference>
<dbReference type="SMART" id="SM00360">
    <property type="entry name" value="RRM"/>
    <property type="match status" value="2"/>
</dbReference>
<name>A0A1J4JZJ8_9EUKA</name>
<dbReference type="PANTHER" id="PTHR48028">
    <property type="entry name" value="GLYCINE-RICH RNA-BINDING PROTEIN RZ1A"/>
    <property type="match status" value="1"/>
</dbReference>
<dbReference type="SUPFAM" id="SSF54928">
    <property type="entry name" value="RNA-binding domain, RBD"/>
    <property type="match status" value="2"/>
</dbReference>
<evidence type="ECO:0000256" key="3">
    <source>
        <dbReference type="ARBA" id="ARBA00022884"/>
    </source>
</evidence>
<comment type="caution">
    <text evidence="9">The sequence shown here is derived from an EMBL/GenBank/DDBJ whole genome shotgun (WGS) entry which is preliminary data.</text>
</comment>
<evidence type="ECO:0000256" key="1">
    <source>
        <dbReference type="ARBA" id="ARBA00004123"/>
    </source>
</evidence>
<dbReference type="CDD" id="cd00590">
    <property type="entry name" value="RRM_SF"/>
    <property type="match status" value="1"/>
</dbReference>
<feature type="region of interest" description="Disordered" evidence="7">
    <location>
        <begin position="165"/>
        <end position="195"/>
    </location>
</feature>
<evidence type="ECO:0000313" key="10">
    <source>
        <dbReference type="Proteomes" id="UP000179807"/>
    </source>
</evidence>
<dbReference type="EMBL" id="MLAK01000788">
    <property type="protein sequence ID" value="OHT04585.1"/>
    <property type="molecule type" value="Genomic_DNA"/>
</dbReference>
<dbReference type="InterPro" id="IPR051106">
    <property type="entry name" value="RNA-bind/splicing_reg"/>
</dbReference>
<feature type="domain" description="RRM" evidence="8">
    <location>
        <begin position="90"/>
        <end position="166"/>
    </location>
</feature>
<proteinExistence type="predicted"/>
<evidence type="ECO:0000259" key="8">
    <source>
        <dbReference type="PROSITE" id="PS50102"/>
    </source>
</evidence>
<comment type="subcellular location">
    <subcellularLocation>
        <location evidence="1">Nucleus</location>
    </subcellularLocation>
</comment>
<dbReference type="InterPro" id="IPR012677">
    <property type="entry name" value="Nucleotide-bd_a/b_plait_sf"/>
</dbReference>
<dbReference type="VEuPathDB" id="TrichDB:TRFO_27914"/>
<reference evidence="9" key="1">
    <citation type="submission" date="2016-10" db="EMBL/GenBank/DDBJ databases">
        <authorList>
            <person name="Benchimol M."/>
            <person name="Almeida L.G."/>
            <person name="Vasconcelos A.T."/>
            <person name="Perreira-Neves A."/>
            <person name="Rosa I.A."/>
            <person name="Tasca T."/>
            <person name="Bogo M.R."/>
            <person name="de Souza W."/>
        </authorList>
    </citation>
    <scope>NUCLEOTIDE SEQUENCE [LARGE SCALE GENOMIC DNA]</scope>
    <source>
        <strain evidence="9">K</strain>
    </source>
</reference>
<accession>A0A1J4JZJ8</accession>